<feature type="region of interest" description="Disordered" evidence="1">
    <location>
        <begin position="1"/>
        <end position="43"/>
    </location>
</feature>
<reference evidence="2 3" key="1">
    <citation type="submission" date="2019-05" db="EMBL/GenBank/DDBJ databases">
        <title>Another draft genome of Portunus trituberculatus and its Hox gene families provides insights of decapod evolution.</title>
        <authorList>
            <person name="Jeong J.-H."/>
            <person name="Song I."/>
            <person name="Kim S."/>
            <person name="Choi T."/>
            <person name="Kim D."/>
            <person name="Ryu S."/>
            <person name="Kim W."/>
        </authorList>
    </citation>
    <scope>NUCLEOTIDE SEQUENCE [LARGE SCALE GENOMIC DNA]</scope>
    <source>
        <tissue evidence="2">Muscle</tissue>
    </source>
</reference>
<keyword evidence="3" id="KW-1185">Reference proteome</keyword>
<sequence>MEKRKTERRSEGLCKGAANQSERTRELGKIIRKKTRSDNAARPPLVVFWAGQKTRSPVTKG</sequence>
<gene>
    <name evidence="2" type="ORF">E2C01_021170</name>
</gene>
<organism evidence="2 3">
    <name type="scientific">Portunus trituberculatus</name>
    <name type="common">Swimming crab</name>
    <name type="synonym">Neptunus trituberculatus</name>
    <dbReference type="NCBI Taxonomy" id="210409"/>
    <lineage>
        <taxon>Eukaryota</taxon>
        <taxon>Metazoa</taxon>
        <taxon>Ecdysozoa</taxon>
        <taxon>Arthropoda</taxon>
        <taxon>Crustacea</taxon>
        <taxon>Multicrustacea</taxon>
        <taxon>Malacostraca</taxon>
        <taxon>Eumalacostraca</taxon>
        <taxon>Eucarida</taxon>
        <taxon>Decapoda</taxon>
        <taxon>Pleocyemata</taxon>
        <taxon>Brachyura</taxon>
        <taxon>Eubrachyura</taxon>
        <taxon>Portunoidea</taxon>
        <taxon>Portunidae</taxon>
        <taxon>Portuninae</taxon>
        <taxon>Portunus</taxon>
    </lineage>
</organism>
<name>A0A5B7E3Q3_PORTR</name>
<evidence type="ECO:0000313" key="2">
    <source>
        <dbReference type="EMBL" id="MPC27977.1"/>
    </source>
</evidence>
<proteinExistence type="predicted"/>
<dbReference type="Proteomes" id="UP000324222">
    <property type="component" value="Unassembled WGS sequence"/>
</dbReference>
<evidence type="ECO:0000256" key="1">
    <source>
        <dbReference type="SAM" id="MobiDB-lite"/>
    </source>
</evidence>
<protein>
    <submittedName>
        <fullName evidence="2">Uncharacterized protein</fullName>
    </submittedName>
</protein>
<feature type="compositionally biased region" description="Basic and acidic residues" evidence="1">
    <location>
        <begin position="1"/>
        <end position="12"/>
    </location>
</feature>
<accession>A0A5B7E3Q3</accession>
<dbReference type="AlphaFoldDB" id="A0A5B7E3Q3"/>
<comment type="caution">
    <text evidence="2">The sequence shown here is derived from an EMBL/GenBank/DDBJ whole genome shotgun (WGS) entry which is preliminary data.</text>
</comment>
<evidence type="ECO:0000313" key="3">
    <source>
        <dbReference type="Proteomes" id="UP000324222"/>
    </source>
</evidence>
<dbReference type="EMBL" id="VSRR010001835">
    <property type="protein sequence ID" value="MPC27977.1"/>
    <property type="molecule type" value="Genomic_DNA"/>
</dbReference>